<dbReference type="PANTHER" id="PTHR16201">
    <property type="entry name" value="SEVEN TRANSMEMBRANE PROTEIN 1-RELATED"/>
    <property type="match status" value="1"/>
</dbReference>
<name>A0ABR3Q762_9TREE</name>
<dbReference type="EMBL" id="JBBXJM010000003">
    <property type="protein sequence ID" value="KAL1410574.1"/>
    <property type="molecule type" value="Genomic_DNA"/>
</dbReference>
<evidence type="ECO:0000313" key="6">
    <source>
        <dbReference type="EMBL" id="KAL1410574.1"/>
    </source>
</evidence>
<feature type="transmembrane region" description="Helical" evidence="5">
    <location>
        <begin position="132"/>
        <end position="151"/>
    </location>
</feature>
<keyword evidence="2 5" id="KW-0812">Transmembrane</keyword>
<keyword evidence="4 5" id="KW-0472">Membrane</keyword>
<dbReference type="SMART" id="SM00679">
    <property type="entry name" value="CTNS"/>
    <property type="match status" value="2"/>
</dbReference>
<proteinExistence type="predicted"/>
<dbReference type="Pfam" id="PF04193">
    <property type="entry name" value="PQ-loop"/>
    <property type="match status" value="2"/>
</dbReference>
<accession>A0ABR3Q762</accession>
<dbReference type="GeneID" id="95985630"/>
<dbReference type="RefSeq" id="XP_069210518.1">
    <property type="nucleotide sequence ID" value="XM_069353100.1"/>
</dbReference>
<protein>
    <submittedName>
        <fullName evidence="6">Vacuolar membrane transporter for cationic amino acids</fullName>
    </submittedName>
</protein>
<feature type="transmembrane region" description="Helical" evidence="5">
    <location>
        <begin position="65"/>
        <end position="93"/>
    </location>
</feature>
<dbReference type="InterPro" id="IPR006603">
    <property type="entry name" value="PQ-loop_rpt"/>
</dbReference>
<comment type="caution">
    <text evidence="6">The sequence shown here is derived from an EMBL/GenBank/DDBJ whole genome shotgun (WGS) entry which is preliminary data.</text>
</comment>
<dbReference type="Gene3D" id="1.20.1280.290">
    <property type="match status" value="2"/>
</dbReference>
<gene>
    <name evidence="6" type="primary">RTC2</name>
    <name evidence="6" type="ORF">Q8F55_004587</name>
</gene>
<dbReference type="InterPro" id="IPR051415">
    <property type="entry name" value="LAAT-1"/>
</dbReference>
<dbReference type="PANTHER" id="PTHR16201:SF44">
    <property type="entry name" value="SEVEN TRANSMEMBRANE PROTEIN 1"/>
    <property type="match status" value="1"/>
</dbReference>
<reference evidence="6 7" key="1">
    <citation type="submission" date="2023-08" db="EMBL/GenBank/DDBJ databases">
        <title>Annotated Genome Sequence of Vanrija albida AlHP1.</title>
        <authorList>
            <person name="Herzog R."/>
        </authorList>
    </citation>
    <scope>NUCLEOTIDE SEQUENCE [LARGE SCALE GENOMIC DNA]</scope>
    <source>
        <strain evidence="6 7">AlHP1</strain>
    </source>
</reference>
<evidence type="ECO:0000256" key="5">
    <source>
        <dbReference type="SAM" id="Phobius"/>
    </source>
</evidence>
<dbReference type="Proteomes" id="UP001565368">
    <property type="component" value="Unassembled WGS sequence"/>
</dbReference>
<feature type="transmembrane region" description="Helical" evidence="5">
    <location>
        <begin position="236"/>
        <end position="261"/>
    </location>
</feature>
<evidence type="ECO:0000256" key="3">
    <source>
        <dbReference type="ARBA" id="ARBA00022989"/>
    </source>
</evidence>
<feature type="transmembrane region" description="Helical" evidence="5">
    <location>
        <begin position="202"/>
        <end position="224"/>
    </location>
</feature>
<comment type="subcellular location">
    <subcellularLocation>
        <location evidence="1">Membrane</location>
        <topology evidence="1">Multi-pass membrane protein</topology>
    </subcellularLocation>
</comment>
<keyword evidence="7" id="KW-1185">Reference proteome</keyword>
<sequence length="280" mass="31452">MPVPPLTHTELSTVMGYMSLSCWIIVYSPQSLMSAPVIENYVLKSGEGLSVAFIVIWLAGDLTNLAGGILAGVLPTMILIAVYYTACDILLLFQVYYYRWRKRQREVAASEHQPLLDNPEPPKTYNPGIPMWISYPLLILFVIVSGFAAWYVSPHDDDPEKGPSGTIEFEWRSQVLGYASCLLYIGSRIPQIFHNFKTRCEGLSLAMFFFSISGNVTYVASIMFKSMDRKYLITNASWIAGAGLTIFLDLFVLGQFAYYALQDRQKDAKVFADDVEDVEA</sequence>
<evidence type="ECO:0000313" key="7">
    <source>
        <dbReference type="Proteomes" id="UP001565368"/>
    </source>
</evidence>
<organism evidence="6 7">
    <name type="scientific">Vanrija albida</name>
    <dbReference type="NCBI Taxonomy" id="181172"/>
    <lineage>
        <taxon>Eukaryota</taxon>
        <taxon>Fungi</taxon>
        <taxon>Dikarya</taxon>
        <taxon>Basidiomycota</taxon>
        <taxon>Agaricomycotina</taxon>
        <taxon>Tremellomycetes</taxon>
        <taxon>Trichosporonales</taxon>
        <taxon>Trichosporonaceae</taxon>
        <taxon>Vanrija</taxon>
    </lineage>
</organism>
<feature type="transmembrane region" description="Helical" evidence="5">
    <location>
        <begin position="171"/>
        <end position="190"/>
    </location>
</feature>
<evidence type="ECO:0000256" key="4">
    <source>
        <dbReference type="ARBA" id="ARBA00023136"/>
    </source>
</evidence>
<keyword evidence="3 5" id="KW-1133">Transmembrane helix</keyword>
<evidence type="ECO:0000256" key="2">
    <source>
        <dbReference type="ARBA" id="ARBA00022692"/>
    </source>
</evidence>
<evidence type="ECO:0000256" key="1">
    <source>
        <dbReference type="ARBA" id="ARBA00004141"/>
    </source>
</evidence>
<feature type="transmembrane region" description="Helical" evidence="5">
    <location>
        <begin position="12"/>
        <end position="29"/>
    </location>
</feature>